<reference evidence="2 3" key="1">
    <citation type="submission" date="2016-11" db="EMBL/GenBank/DDBJ databases">
        <authorList>
            <person name="Jaros S."/>
            <person name="Januszkiewicz K."/>
            <person name="Wedrychowicz H."/>
        </authorList>
    </citation>
    <scope>NUCLEOTIDE SEQUENCE [LARGE SCALE GENOMIC DNA]</scope>
    <source>
        <strain evidence="2 3">CGMCC 1.12145</strain>
    </source>
</reference>
<dbReference type="PANTHER" id="PTHR35024:SF4">
    <property type="entry name" value="POLYMER-FORMING CYTOSKELETAL PROTEIN"/>
    <property type="match status" value="1"/>
</dbReference>
<dbReference type="EMBL" id="FPJE01000007">
    <property type="protein sequence ID" value="SFW43579.1"/>
    <property type="molecule type" value="Genomic_DNA"/>
</dbReference>
<organism evidence="2 3">
    <name type="scientific">Sinomicrobium oceani</name>
    <dbReference type="NCBI Taxonomy" id="1150368"/>
    <lineage>
        <taxon>Bacteria</taxon>
        <taxon>Pseudomonadati</taxon>
        <taxon>Bacteroidota</taxon>
        <taxon>Flavobacteriia</taxon>
        <taxon>Flavobacteriales</taxon>
        <taxon>Flavobacteriaceae</taxon>
        <taxon>Sinomicrobium</taxon>
    </lineage>
</organism>
<gene>
    <name evidence="2" type="ORF">SAMN02927921_01666</name>
</gene>
<keyword evidence="3" id="KW-1185">Reference proteome</keyword>
<dbReference type="RefSeq" id="WP_072316890.1">
    <property type="nucleotide sequence ID" value="NZ_FPJE01000007.1"/>
</dbReference>
<accession>A0A1K1P7Z2</accession>
<evidence type="ECO:0000256" key="1">
    <source>
        <dbReference type="ARBA" id="ARBA00044755"/>
    </source>
</evidence>
<dbReference type="AlphaFoldDB" id="A0A1K1P7Z2"/>
<dbReference type="InterPro" id="IPR007607">
    <property type="entry name" value="BacA/B"/>
</dbReference>
<dbReference type="STRING" id="1150368.SAMN02927921_01666"/>
<evidence type="ECO:0000313" key="2">
    <source>
        <dbReference type="EMBL" id="SFW43579.1"/>
    </source>
</evidence>
<dbReference type="PANTHER" id="PTHR35024">
    <property type="entry name" value="HYPOTHETICAL CYTOSOLIC PROTEIN"/>
    <property type="match status" value="1"/>
</dbReference>
<evidence type="ECO:0000313" key="3">
    <source>
        <dbReference type="Proteomes" id="UP000182248"/>
    </source>
</evidence>
<dbReference type="Pfam" id="PF04519">
    <property type="entry name" value="Bactofilin"/>
    <property type="match status" value="1"/>
</dbReference>
<name>A0A1K1P7Z2_9FLAO</name>
<proteinExistence type="inferred from homology"/>
<dbReference type="Proteomes" id="UP000182248">
    <property type="component" value="Unassembled WGS sequence"/>
</dbReference>
<sequence>MFSESRKGKVITETFPQANRIEKNTRITGDIVSEADIRIDGKVEGNVKSSGRIVIGKDGFIKGKIECVNADIEGKFTGDLTVAEQLSLKSSAVIEGDVVVSRLSVEPGAAFNASCNMKGGELKPLGKNAEPQKAGKTA</sequence>
<dbReference type="OrthoDB" id="5432602at2"/>
<comment type="similarity">
    <text evidence="1">Belongs to the bactofilin family.</text>
</comment>
<protein>
    <submittedName>
        <fullName evidence="2">Polymer-forming protein</fullName>
    </submittedName>
</protein>